<dbReference type="SMART" id="SM01218">
    <property type="entry name" value="FoP_duplication"/>
    <property type="match status" value="1"/>
</dbReference>
<dbReference type="EMBL" id="CAJEWN010000808">
    <property type="protein sequence ID" value="CAD2190466.1"/>
    <property type="molecule type" value="Genomic_DNA"/>
</dbReference>
<evidence type="ECO:0000313" key="4">
    <source>
        <dbReference type="Proteomes" id="UP000580250"/>
    </source>
</evidence>
<reference evidence="3 4" key="1">
    <citation type="submission" date="2020-08" db="EMBL/GenBank/DDBJ databases">
        <authorList>
            <person name="Koutsovoulos G."/>
            <person name="Danchin GJ E."/>
        </authorList>
    </citation>
    <scope>NUCLEOTIDE SEQUENCE [LARGE SCALE GENOMIC DNA]</scope>
</reference>
<keyword evidence="1" id="KW-0694">RNA-binding</keyword>
<evidence type="ECO:0000313" key="3">
    <source>
        <dbReference type="EMBL" id="CAD2190466.1"/>
    </source>
</evidence>
<dbReference type="Proteomes" id="UP000580250">
    <property type="component" value="Unassembled WGS sequence"/>
</dbReference>
<dbReference type="InterPro" id="IPR051229">
    <property type="entry name" value="ALYREF_mRNA_export"/>
</dbReference>
<organism evidence="3 4">
    <name type="scientific">Meloidogyne enterolobii</name>
    <name type="common">Root-knot nematode worm</name>
    <name type="synonym">Meloidogyne mayaguensis</name>
    <dbReference type="NCBI Taxonomy" id="390850"/>
    <lineage>
        <taxon>Eukaryota</taxon>
        <taxon>Metazoa</taxon>
        <taxon>Ecdysozoa</taxon>
        <taxon>Nematoda</taxon>
        <taxon>Chromadorea</taxon>
        <taxon>Rhabditida</taxon>
        <taxon>Tylenchina</taxon>
        <taxon>Tylenchomorpha</taxon>
        <taxon>Tylenchoidea</taxon>
        <taxon>Meloidogynidae</taxon>
        <taxon>Meloidogyninae</taxon>
        <taxon>Meloidogyne</taxon>
    </lineage>
</organism>
<accession>A0A6V7WUM6</accession>
<dbReference type="GO" id="GO:0006406">
    <property type="term" value="P:mRNA export from nucleus"/>
    <property type="evidence" value="ECO:0007669"/>
    <property type="project" value="TreeGrafter"/>
</dbReference>
<dbReference type="AlphaFoldDB" id="A0A6V7WUM6"/>
<name>A0A6V7WUM6_MELEN</name>
<dbReference type="GO" id="GO:0005634">
    <property type="term" value="C:nucleus"/>
    <property type="evidence" value="ECO:0007669"/>
    <property type="project" value="TreeGrafter"/>
</dbReference>
<dbReference type="Pfam" id="PF13865">
    <property type="entry name" value="FoP_duplication"/>
    <property type="match status" value="1"/>
</dbReference>
<proteinExistence type="predicted"/>
<dbReference type="InterPro" id="IPR025715">
    <property type="entry name" value="FoP_C"/>
</dbReference>
<dbReference type="PANTHER" id="PTHR19965:SF82">
    <property type="entry name" value="THO COMPLEX SUBUNIT 4"/>
    <property type="match status" value="1"/>
</dbReference>
<evidence type="ECO:0000259" key="2">
    <source>
        <dbReference type="SMART" id="SM01218"/>
    </source>
</evidence>
<dbReference type="OrthoDB" id="1049195at2759"/>
<dbReference type="GO" id="GO:0003729">
    <property type="term" value="F:mRNA binding"/>
    <property type="evidence" value="ECO:0007669"/>
    <property type="project" value="TreeGrafter"/>
</dbReference>
<gene>
    <name evidence="3" type="ORF">MENT_LOCUS43259</name>
</gene>
<evidence type="ECO:0000256" key="1">
    <source>
        <dbReference type="ARBA" id="ARBA00022884"/>
    </source>
</evidence>
<dbReference type="PANTHER" id="PTHR19965">
    <property type="entry name" value="RNA AND EXPORT FACTOR BINDING PROTEIN"/>
    <property type="match status" value="1"/>
</dbReference>
<feature type="domain" description="Chromatin target of PRMT1 protein C-terminal" evidence="2">
    <location>
        <begin position="217"/>
        <end position="284"/>
    </location>
</feature>
<comment type="caution">
    <text evidence="3">The sequence shown here is derived from an EMBL/GenBank/DDBJ whole genome shotgun (WGS) entry which is preliminary data.</text>
</comment>
<sequence>MAANLALALDEIISQSKPTKRSGVRAGGRVTRAGAVQAAIGEGPRTSARTRFPQRGFVSGEVPAGRWKHDKYFETYGAKKGAAKALGLLSGKKRQQIPRLASIRSNKPGGGIGARLARKAVGSGQSGMVKMQILSLPESVITSDLEELFQEYNCYGVTVHYDEMGNHLGTADLFTDQKTAAEIIREFKDIAIDGQEIKFCIVSESGASVTAASLAGGKPSIRDRLRRVSGNSIRRKGVKKVIGVRAGAAGRKARLGKKLAESTTKLRTKTAEELDMELESYMQKK</sequence>
<protein>
    <recommendedName>
        <fullName evidence="2">Chromatin target of PRMT1 protein C-terminal domain-containing protein</fullName>
    </recommendedName>
</protein>